<reference evidence="8 9" key="1">
    <citation type="submission" date="2018-08" db="EMBL/GenBank/DDBJ databases">
        <title>Sequencing the genomes of 1000 actinobacteria strains.</title>
        <authorList>
            <person name="Klenk H.-P."/>
        </authorList>
    </citation>
    <scope>NUCLEOTIDE SEQUENCE [LARGE SCALE GENOMIC DNA]</scope>
    <source>
        <strain evidence="8 9">DSM 43927</strain>
    </source>
</reference>
<evidence type="ECO:0000256" key="3">
    <source>
        <dbReference type="ARBA" id="ARBA00023237"/>
    </source>
</evidence>
<dbReference type="PRINTS" id="PR01021">
    <property type="entry name" value="OMPADOMAIN"/>
</dbReference>
<accession>A0A3D9T035</accession>
<dbReference type="InterPro" id="IPR036737">
    <property type="entry name" value="OmpA-like_sf"/>
</dbReference>
<keyword evidence="9" id="KW-1185">Reference proteome</keyword>
<dbReference type="CDD" id="cd07185">
    <property type="entry name" value="OmpA_C-like"/>
    <property type="match status" value="1"/>
</dbReference>
<dbReference type="Proteomes" id="UP000256661">
    <property type="component" value="Unassembled WGS sequence"/>
</dbReference>
<sequence>MITRVASTAAVAATGFALLAGTAVADPTPTPSAAAWPEPGHGPDGKAAAEGTPRTITVPPPGTLQENRKPYTPIEETTEGGRRSFTLQADVLFKSGSADLSDASERYLAEVAAKLKGGSVTGEVKVVGHTDDVDAPDRNLTLSRQRAESVIQALQPQLANTGITLVAEGKGETEPRDRGTTPQARQRNRRVSIVYGQANAQAPAADPRYITVPITEPAPDPGLRPLPGEPAPLASVQRTINAVWTVRLDVVELGRTGRLLKIGYRVRLVSQQGTDGLNYASLFHGDLYTGTGHQAQLIDKRHGEALSPIITGQGSTLADRVGDGDDVGPVQYGWAYFPRPAQETGTLSFYVPALGTIDGLRVK</sequence>
<dbReference type="Pfam" id="PF00691">
    <property type="entry name" value="OmpA"/>
    <property type="match status" value="1"/>
</dbReference>
<evidence type="ECO:0000313" key="8">
    <source>
        <dbReference type="EMBL" id="REE98615.1"/>
    </source>
</evidence>
<gene>
    <name evidence="8" type="ORF">DFJ69_4107</name>
</gene>
<comment type="subcellular location">
    <subcellularLocation>
        <location evidence="1">Cell outer membrane</location>
    </subcellularLocation>
</comment>
<evidence type="ECO:0000256" key="2">
    <source>
        <dbReference type="ARBA" id="ARBA00023136"/>
    </source>
</evidence>
<evidence type="ECO:0000256" key="1">
    <source>
        <dbReference type="ARBA" id="ARBA00004442"/>
    </source>
</evidence>
<evidence type="ECO:0000259" key="7">
    <source>
        <dbReference type="PROSITE" id="PS51123"/>
    </source>
</evidence>
<dbReference type="InterPro" id="IPR006664">
    <property type="entry name" value="OMP_bac"/>
</dbReference>
<dbReference type="EMBL" id="QTTT01000001">
    <property type="protein sequence ID" value="REE98615.1"/>
    <property type="molecule type" value="Genomic_DNA"/>
</dbReference>
<evidence type="ECO:0000256" key="4">
    <source>
        <dbReference type="PROSITE-ProRule" id="PRU00473"/>
    </source>
</evidence>
<name>A0A3D9T035_9ACTN</name>
<protein>
    <submittedName>
        <fullName evidence="8">Outer membrane protein OmpA-like peptidoglycan-associated protein</fullName>
    </submittedName>
</protein>
<dbReference type="PANTHER" id="PTHR30329">
    <property type="entry name" value="STATOR ELEMENT OF FLAGELLAR MOTOR COMPLEX"/>
    <property type="match status" value="1"/>
</dbReference>
<dbReference type="GO" id="GO:0009279">
    <property type="term" value="C:cell outer membrane"/>
    <property type="evidence" value="ECO:0007669"/>
    <property type="project" value="UniProtKB-SubCell"/>
</dbReference>
<dbReference type="RefSeq" id="WP_116024047.1">
    <property type="nucleotide sequence ID" value="NZ_QTTT01000001.1"/>
</dbReference>
<organism evidence="8 9">
    <name type="scientific">Thermomonospora umbrina</name>
    <dbReference type="NCBI Taxonomy" id="111806"/>
    <lineage>
        <taxon>Bacteria</taxon>
        <taxon>Bacillati</taxon>
        <taxon>Actinomycetota</taxon>
        <taxon>Actinomycetes</taxon>
        <taxon>Streptosporangiales</taxon>
        <taxon>Thermomonosporaceae</taxon>
        <taxon>Thermomonospora</taxon>
    </lineage>
</organism>
<dbReference type="AlphaFoldDB" id="A0A3D9T035"/>
<feature type="region of interest" description="Disordered" evidence="5">
    <location>
        <begin position="29"/>
        <end position="69"/>
    </location>
</feature>
<dbReference type="InterPro" id="IPR050330">
    <property type="entry name" value="Bact_OuterMem_StrucFunc"/>
</dbReference>
<dbReference type="InterPro" id="IPR006665">
    <property type="entry name" value="OmpA-like"/>
</dbReference>
<feature type="domain" description="OmpA-like" evidence="7">
    <location>
        <begin position="80"/>
        <end position="199"/>
    </location>
</feature>
<evidence type="ECO:0000256" key="6">
    <source>
        <dbReference type="SAM" id="SignalP"/>
    </source>
</evidence>
<feature type="region of interest" description="Disordered" evidence="5">
    <location>
        <begin position="169"/>
        <end position="188"/>
    </location>
</feature>
<dbReference type="PROSITE" id="PS51123">
    <property type="entry name" value="OMPA_2"/>
    <property type="match status" value="1"/>
</dbReference>
<dbReference type="PANTHER" id="PTHR30329:SF21">
    <property type="entry name" value="LIPOPROTEIN YIAD-RELATED"/>
    <property type="match status" value="1"/>
</dbReference>
<evidence type="ECO:0000256" key="5">
    <source>
        <dbReference type="SAM" id="MobiDB-lite"/>
    </source>
</evidence>
<feature type="compositionally biased region" description="Basic and acidic residues" evidence="5">
    <location>
        <begin position="169"/>
        <end position="179"/>
    </location>
</feature>
<keyword evidence="6" id="KW-0732">Signal</keyword>
<dbReference type="Gene3D" id="3.30.1330.60">
    <property type="entry name" value="OmpA-like domain"/>
    <property type="match status" value="1"/>
</dbReference>
<proteinExistence type="predicted"/>
<dbReference type="OrthoDB" id="5166631at2"/>
<keyword evidence="3" id="KW-0998">Cell outer membrane</keyword>
<comment type="caution">
    <text evidence="8">The sequence shown here is derived from an EMBL/GenBank/DDBJ whole genome shotgun (WGS) entry which is preliminary data.</text>
</comment>
<keyword evidence="2 4" id="KW-0472">Membrane</keyword>
<feature type="chain" id="PRO_5017560839" evidence="6">
    <location>
        <begin position="26"/>
        <end position="363"/>
    </location>
</feature>
<feature type="signal peptide" evidence="6">
    <location>
        <begin position="1"/>
        <end position="25"/>
    </location>
</feature>
<evidence type="ECO:0000313" key="9">
    <source>
        <dbReference type="Proteomes" id="UP000256661"/>
    </source>
</evidence>
<dbReference type="SUPFAM" id="SSF103088">
    <property type="entry name" value="OmpA-like"/>
    <property type="match status" value="1"/>
</dbReference>